<dbReference type="SUPFAM" id="SSF51735">
    <property type="entry name" value="NAD(P)-binding Rossmann-fold domains"/>
    <property type="match status" value="1"/>
</dbReference>
<gene>
    <name evidence="5" type="ORF">PTTW11_00012</name>
</gene>
<dbReference type="AlphaFoldDB" id="A0A6S6VNF9"/>
<dbReference type="InterPro" id="IPR002347">
    <property type="entry name" value="SDR_fam"/>
</dbReference>
<dbReference type="Gene3D" id="3.40.50.720">
    <property type="entry name" value="NAD(P)-binding Rossmann-like Domain"/>
    <property type="match status" value="1"/>
</dbReference>
<evidence type="ECO:0000313" key="5">
    <source>
        <dbReference type="EMBL" id="CAE6994945.1"/>
    </source>
</evidence>
<dbReference type="InterPro" id="IPR036291">
    <property type="entry name" value="NAD(P)-bd_dom_sf"/>
</dbReference>
<protein>
    <submittedName>
        <fullName evidence="5">Short chain dehydrogenase reductase</fullName>
    </submittedName>
</protein>
<reference evidence="5" key="1">
    <citation type="submission" date="2021-02" db="EMBL/GenBank/DDBJ databases">
        <authorList>
            <person name="Syme A R."/>
            <person name="Syme A R."/>
            <person name="Moolhuijzen P."/>
        </authorList>
    </citation>
    <scope>NUCLEOTIDE SEQUENCE</scope>
    <source>
        <strain evidence="5">W1-1</strain>
    </source>
</reference>
<keyword evidence="3" id="KW-0560">Oxidoreductase</keyword>
<dbReference type="Pfam" id="PF00106">
    <property type="entry name" value="adh_short"/>
    <property type="match status" value="1"/>
</dbReference>
<dbReference type="InterPro" id="IPR020904">
    <property type="entry name" value="Sc_DH/Rdtase_CS"/>
</dbReference>
<dbReference type="PANTHER" id="PTHR43618">
    <property type="entry name" value="7-ALPHA-HYDROXYSTEROID DEHYDROGENASE"/>
    <property type="match status" value="1"/>
</dbReference>
<sequence length="361" mass="38782">MLRLFSRTLPTTAKSISSAPLRTNQLISRTSYQIVRNMGNGKASNEDLKGSKLFDVSHVTALVTGGGTGIGLMITQALVANGAKVYITSRREEVLKKTEELYNSGPGQVIPLVADVSEKDDVKRLYDEMCQKEPKGIQILVNNAGIARDENTKFSTNGQPNMEDPQAISDHFLKSEPMQWADTMKTNVGSIYWMSMTFLPLLAKGGNVTPGYSSQVINVSSISGYMKGSSNGQFAYASSKAAATHLSRMLATTFTGTKVRVNTIAPGVFPSEVRTPTFDSSSSYLVKKYGADIHKMTTGNSDEDNKSRIESGMSNPAGRPGADTDMAATVLMLAGPGGVFYNEQVLYPDGGSTLSQRAARA</sequence>
<comment type="similarity">
    <text evidence="1 4">Belongs to the short-chain dehydrogenases/reductases (SDR) family.</text>
</comment>
<evidence type="ECO:0000256" key="1">
    <source>
        <dbReference type="ARBA" id="ARBA00006484"/>
    </source>
</evidence>
<dbReference type="PROSITE" id="PS00061">
    <property type="entry name" value="ADH_SHORT"/>
    <property type="match status" value="1"/>
</dbReference>
<dbReference type="PANTHER" id="PTHR43618:SF4">
    <property type="entry name" value="SHORT CHAIN DEHYDROGENASE_REDUCTASE FAMILY (AFU_ORTHOLOGUE AFUA_7G04540)"/>
    <property type="match status" value="1"/>
</dbReference>
<accession>A0A6S6VNF9</accession>
<dbReference type="PRINTS" id="PR00081">
    <property type="entry name" value="GDHRDH"/>
</dbReference>
<proteinExistence type="inferred from homology"/>
<evidence type="ECO:0000256" key="2">
    <source>
        <dbReference type="ARBA" id="ARBA00022857"/>
    </source>
</evidence>
<dbReference type="EMBL" id="HG992977">
    <property type="protein sequence ID" value="CAE6994945.1"/>
    <property type="molecule type" value="Genomic_DNA"/>
</dbReference>
<name>A0A6S6VNF9_9PLEO</name>
<dbReference type="PRINTS" id="PR00080">
    <property type="entry name" value="SDRFAMILY"/>
</dbReference>
<dbReference type="GO" id="GO:0016491">
    <property type="term" value="F:oxidoreductase activity"/>
    <property type="evidence" value="ECO:0007669"/>
    <property type="project" value="UniProtKB-KW"/>
</dbReference>
<evidence type="ECO:0000313" key="6">
    <source>
        <dbReference type="Proteomes" id="UP000472372"/>
    </source>
</evidence>
<keyword evidence="2" id="KW-0521">NADP</keyword>
<dbReference type="Proteomes" id="UP000472372">
    <property type="component" value="Chromosome 1"/>
</dbReference>
<evidence type="ECO:0000256" key="3">
    <source>
        <dbReference type="ARBA" id="ARBA00023002"/>
    </source>
</evidence>
<dbReference type="InterPro" id="IPR052178">
    <property type="entry name" value="Sec_Metab_Biosynth_SDR"/>
</dbReference>
<evidence type="ECO:0000256" key="4">
    <source>
        <dbReference type="RuleBase" id="RU000363"/>
    </source>
</evidence>
<organism evidence="5 6">
    <name type="scientific">Pyrenophora teres f. teres</name>
    <dbReference type="NCBI Taxonomy" id="97479"/>
    <lineage>
        <taxon>Eukaryota</taxon>
        <taxon>Fungi</taxon>
        <taxon>Dikarya</taxon>
        <taxon>Ascomycota</taxon>
        <taxon>Pezizomycotina</taxon>
        <taxon>Dothideomycetes</taxon>
        <taxon>Pleosporomycetidae</taxon>
        <taxon>Pleosporales</taxon>
        <taxon>Pleosporineae</taxon>
        <taxon>Pleosporaceae</taxon>
        <taxon>Pyrenophora</taxon>
    </lineage>
</organism>